<dbReference type="AlphaFoldDB" id="A0A6P8Y1Q3"/>
<reference evidence="2" key="1">
    <citation type="submission" date="2025-08" db="UniProtKB">
        <authorList>
            <consortium name="RefSeq"/>
        </authorList>
    </citation>
    <scope>IDENTIFICATION</scope>
    <source>
        <tissue evidence="2">Total insect</tissue>
    </source>
</reference>
<gene>
    <name evidence="2" type="primary">LOC117640723</name>
</gene>
<organism evidence="2">
    <name type="scientific">Thrips palmi</name>
    <name type="common">Melon thrips</name>
    <dbReference type="NCBI Taxonomy" id="161013"/>
    <lineage>
        <taxon>Eukaryota</taxon>
        <taxon>Metazoa</taxon>
        <taxon>Ecdysozoa</taxon>
        <taxon>Arthropoda</taxon>
        <taxon>Hexapoda</taxon>
        <taxon>Insecta</taxon>
        <taxon>Pterygota</taxon>
        <taxon>Neoptera</taxon>
        <taxon>Paraneoptera</taxon>
        <taxon>Thysanoptera</taxon>
        <taxon>Terebrantia</taxon>
        <taxon>Thripoidea</taxon>
        <taxon>Thripidae</taxon>
        <taxon>Thrips</taxon>
    </lineage>
</organism>
<proteinExistence type="predicted"/>
<evidence type="ECO:0000313" key="1">
    <source>
        <dbReference type="Proteomes" id="UP000515158"/>
    </source>
</evidence>
<accession>A0A6P8Y1Q3</accession>
<protein>
    <submittedName>
        <fullName evidence="2">Uncharacterized protein LOC117640723</fullName>
    </submittedName>
</protein>
<sequence length="612" mass="70295">MSMLKIPALRSEEVIVISSDDEDCDDTDIILGSDDEVTSSEEAGKSFKLHACSYRPPIGYPTSTILIEDSDEEDFQDVSHERGVKAEDSDEDLPDIFINHVQTLPDLCVEVNLLKRSPKKEASVSEPHPKVLKLVNENSESGITFGLQLSTIKKRISNSILRGGFKGQSLNPCNRSFTSCYETHRNQPKSVATPMQSKALFETMMEDENLYLFALRAMAHRTVSHKQYLEPSLLNLLLQYLFGSELKFELPEPKGLYLGVSILYKLLKFHPPCKEGMHHIYLKMCQDWFGILLKKVNALLKEEPSVSGGVQEEIQPVTNESVYSESHDDYTSVIKRKAIEKKKKYLSLKRDDKLQHFCVLFKYFSKVMEHSFLQWSIRHWQKKSSALFRKDVCPIISELFWGSSTWTGDWGSVNASVLELFSLYSQSSKIPNLQESCGNVIAICAAILHRKEMAVYPEMGQMTRTYAYKLYFEIKSSSDVEINVRNLHPDWLKFHVASLFLGVEEPANFYKTKERISKVLHDKDRDLNYSSFMEPLCFEAIRAMMGMVQLKSSEPEHCDLTERVLEENNSWFNEIIEDEKISSLVNMIKNTLSLPSVKKRNWHFDGFENFQT</sequence>
<dbReference type="InParanoid" id="A0A6P8Y1Q3"/>
<dbReference type="OrthoDB" id="7454303at2759"/>
<evidence type="ECO:0000313" key="2">
    <source>
        <dbReference type="RefSeq" id="XP_034233443.1"/>
    </source>
</evidence>
<dbReference type="KEGG" id="tpal:117640723"/>
<dbReference type="RefSeq" id="XP_034233443.1">
    <property type="nucleotide sequence ID" value="XM_034377552.1"/>
</dbReference>
<keyword evidence="1" id="KW-1185">Reference proteome</keyword>
<dbReference type="GeneID" id="117640723"/>
<name>A0A6P8Y1Q3_THRPL</name>
<dbReference type="Proteomes" id="UP000515158">
    <property type="component" value="Unplaced"/>
</dbReference>